<dbReference type="EMBL" id="JAWJWF010000001">
    <property type="protein sequence ID" value="KAK6640656.1"/>
    <property type="molecule type" value="Genomic_DNA"/>
</dbReference>
<dbReference type="PANTHER" id="PTHR22963:SF38">
    <property type="entry name" value="LP13770P"/>
    <property type="match status" value="1"/>
</dbReference>
<feature type="domain" description="EGF-like" evidence="3">
    <location>
        <begin position="289"/>
        <end position="333"/>
    </location>
</feature>
<evidence type="ECO:0000256" key="1">
    <source>
        <dbReference type="PROSITE-ProRule" id="PRU00076"/>
    </source>
</evidence>
<evidence type="ECO:0000259" key="3">
    <source>
        <dbReference type="PROSITE" id="PS50026"/>
    </source>
</evidence>
<proteinExistence type="predicted"/>
<sequence length="411" mass="44529">MTKPLRPMYRYLVAVSSLLLSVAAIPNPCYPNPCGRNTQCFTTSGRPVCSCLPGYHGNPLTTCQRGECADNSECPPSKKCSDNQCIDPCAGQCGVNANCDVKNHVPVCSCPQHYRGDPFTSCRRVDPQELCNPSPCGKNTECTVINNVPTCSCLPGYKGQPLTGCKHDCEADSDCSSHQFCKSFKCITACEEGVCGKGAHCDVVNHRPVCKCPENYYGDPYLSCRAECHTSGDCPSHRQTCVNNKCVDPCKGVCGINANCNVRDGTTAVCSCPKDMTGDPFVRCRPFEKEDLCHPNPCGSNAVCTPGFDRSGKDRPVCTCPAGYIGDALVSCRRGECQFDSDCPHHQVCDTSYRCVNPCSNQCGIGADCQVRNHVAVCSCPENTSGDALVRCFPVSRSSPRARYYTYYNKK</sequence>
<dbReference type="PROSITE" id="PS50026">
    <property type="entry name" value="EGF_3"/>
    <property type="match status" value="3"/>
</dbReference>
<feature type="domain" description="EGF-like" evidence="3">
    <location>
        <begin position="25"/>
        <end position="64"/>
    </location>
</feature>
<accession>A0ABR1BET9</accession>
<keyword evidence="1" id="KW-0245">EGF-like domain</keyword>
<keyword evidence="5" id="KW-1185">Reference proteome</keyword>
<protein>
    <recommendedName>
        <fullName evidence="3">EGF-like domain-containing protein</fullName>
    </recommendedName>
</protein>
<dbReference type="Gene3D" id="2.10.25.10">
    <property type="entry name" value="Laminin"/>
    <property type="match status" value="1"/>
</dbReference>
<comment type="caution">
    <text evidence="1">Lacks conserved residue(s) required for the propagation of feature annotation.</text>
</comment>
<dbReference type="PANTHER" id="PTHR22963">
    <property type="entry name" value="ENDOGLIN-RELATED"/>
    <property type="match status" value="1"/>
</dbReference>
<reference evidence="4 5" key="1">
    <citation type="submission" date="2023-09" db="EMBL/GenBank/DDBJ databases">
        <title>Genomes of two closely related lineages of the louse Polyplax serrata with different host specificities.</title>
        <authorList>
            <person name="Martinu J."/>
            <person name="Tarabai H."/>
            <person name="Stefka J."/>
            <person name="Hypsa V."/>
        </authorList>
    </citation>
    <scope>NUCLEOTIDE SEQUENCE [LARGE SCALE GENOMIC DNA]</scope>
    <source>
        <strain evidence="4">98ZLc_SE</strain>
    </source>
</reference>
<dbReference type="Proteomes" id="UP001359485">
    <property type="component" value="Unassembled WGS sequence"/>
</dbReference>
<keyword evidence="2" id="KW-0732">Signal</keyword>
<feature type="signal peptide" evidence="2">
    <location>
        <begin position="1"/>
        <end position="24"/>
    </location>
</feature>
<dbReference type="PROSITE" id="PS01186">
    <property type="entry name" value="EGF_2"/>
    <property type="match status" value="3"/>
</dbReference>
<organism evidence="4 5">
    <name type="scientific">Polyplax serrata</name>
    <name type="common">Common mouse louse</name>
    <dbReference type="NCBI Taxonomy" id="468196"/>
    <lineage>
        <taxon>Eukaryota</taxon>
        <taxon>Metazoa</taxon>
        <taxon>Ecdysozoa</taxon>
        <taxon>Arthropoda</taxon>
        <taxon>Hexapoda</taxon>
        <taxon>Insecta</taxon>
        <taxon>Pterygota</taxon>
        <taxon>Neoptera</taxon>
        <taxon>Paraneoptera</taxon>
        <taxon>Psocodea</taxon>
        <taxon>Troctomorpha</taxon>
        <taxon>Phthiraptera</taxon>
        <taxon>Anoplura</taxon>
        <taxon>Polyplacidae</taxon>
        <taxon>Polyplax</taxon>
    </lineage>
</organism>
<evidence type="ECO:0000313" key="5">
    <source>
        <dbReference type="Proteomes" id="UP001359485"/>
    </source>
</evidence>
<gene>
    <name evidence="4" type="ORF">RUM44_012353</name>
</gene>
<dbReference type="Pfam" id="PF21164">
    <property type="entry name" value="Dumpy_DPY"/>
    <property type="match status" value="1"/>
</dbReference>
<dbReference type="InterPro" id="IPR000742">
    <property type="entry name" value="EGF"/>
</dbReference>
<name>A0ABR1BET9_POLSC</name>
<evidence type="ECO:0000313" key="4">
    <source>
        <dbReference type="EMBL" id="KAK6640656.1"/>
    </source>
</evidence>
<evidence type="ECO:0000256" key="2">
    <source>
        <dbReference type="SAM" id="SignalP"/>
    </source>
</evidence>
<dbReference type="InterPro" id="IPR048407">
    <property type="entry name" value="Dumpy_DPY"/>
</dbReference>
<comment type="caution">
    <text evidence="4">The sequence shown here is derived from an EMBL/GenBank/DDBJ whole genome shotgun (WGS) entry which is preliminary data.</text>
</comment>
<feature type="domain" description="EGF-like" evidence="3">
    <location>
        <begin position="127"/>
        <end position="166"/>
    </location>
</feature>
<dbReference type="SMART" id="SM00181">
    <property type="entry name" value="EGF"/>
    <property type="match status" value="7"/>
</dbReference>
<feature type="chain" id="PRO_5045830045" description="EGF-like domain-containing protein" evidence="2">
    <location>
        <begin position="25"/>
        <end position="411"/>
    </location>
</feature>